<keyword evidence="3" id="KW-1185">Reference proteome</keyword>
<dbReference type="AlphaFoldDB" id="A0A4Z2ESM3"/>
<organism evidence="2 3">
    <name type="scientific">Liparis tanakae</name>
    <name type="common">Tanaka's snailfish</name>
    <dbReference type="NCBI Taxonomy" id="230148"/>
    <lineage>
        <taxon>Eukaryota</taxon>
        <taxon>Metazoa</taxon>
        <taxon>Chordata</taxon>
        <taxon>Craniata</taxon>
        <taxon>Vertebrata</taxon>
        <taxon>Euteleostomi</taxon>
        <taxon>Actinopterygii</taxon>
        <taxon>Neopterygii</taxon>
        <taxon>Teleostei</taxon>
        <taxon>Neoteleostei</taxon>
        <taxon>Acanthomorphata</taxon>
        <taxon>Eupercaria</taxon>
        <taxon>Perciformes</taxon>
        <taxon>Cottioidei</taxon>
        <taxon>Cottales</taxon>
        <taxon>Liparidae</taxon>
        <taxon>Liparis</taxon>
    </lineage>
</organism>
<name>A0A4Z2ESM3_9TELE</name>
<protein>
    <submittedName>
        <fullName evidence="2">Uncharacterized protein</fullName>
    </submittedName>
</protein>
<evidence type="ECO:0000313" key="2">
    <source>
        <dbReference type="EMBL" id="TNN31809.1"/>
    </source>
</evidence>
<accession>A0A4Z2ESM3</accession>
<evidence type="ECO:0000256" key="1">
    <source>
        <dbReference type="SAM" id="MobiDB-lite"/>
    </source>
</evidence>
<evidence type="ECO:0000313" key="3">
    <source>
        <dbReference type="Proteomes" id="UP000314294"/>
    </source>
</evidence>
<reference evidence="2 3" key="1">
    <citation type="submission" date="2019-03" db="EMBL/GenBank/DDBJ databases">
        <title>First draft genome of Liparis tanakae, snailfish: a comprehensive survey of snailfish specific genes.</title>
        <authorList>
            <person name="Kim W."/>
            <person name="Song I."/>
            <person name="Jeong J.-H."/>
            <person name="Kim D."/>
            <person name="Kim S."/>
            <person name="Ryu S."/>
            <person name="Song J.Y."/>
            <person name="Lee S.K."/>
        </authorList>
    </citation>
    <scope>NUCLEOTIDE SEQUENCE [LARGE SCALE GENOMIC DNA]</scope>
    <source>
        <tissue evidence="2">Muscle</tissue>
    </source>
</reference>
<proteinExistence type="predicted"/>
<sequence>MENIPARAVLTRRIDVYVFIFTSYTIAAAHRGYLDPGVHLLVVELGLRPQLLLRGIHVGAAEQRDAAPGRGSPAAGGSKGGGHLGCIHREGPSSGGSVSPPRSSLRADWSPVLKCPALC</sequence>
<feature type="region of interest" description="Disordered" evidence="1">
    <location>
        <begin position="63"/>
        <end position="107"/>
    </location>
</feature>
<comment type="caution">
    <text evidence="2">The sequence shown here is derived from an EMBL/GenBank/DDBJ whole genome shotgun (WGS) entry which is preliminary data.</text>
</comment>
<dbReference type="Proteomes" id="UP000314294">
    <property type="component" value="Unassembled WGS sequence"/>
</dbReference>
<dbReference type="EMBL" id="SRLO01003138">
    <property type="protein sequence ID" value="TNN31809.1"/>
    <property type="molecule type" value="Genomic_DNA"/>
</dbReference>
<feature type="compositionally biased region" description="Low complexity" evidence="1">
    <location>
        <begin position="95"/>
        <end position="104"/>
    </location>
</feature>
<gene>
    <name evidence="2" type="ORF">EYF80_058032</name>
</gene>